<dbReference type="AlphaFoldDB" id="A0A4Z1EKI6"/>
<evidence type="ECO:0000313" key="4">
    <source>
        <dbReference type="Proteomes" id="UP000297777"/>
    </source>
</evidence>
<protein>
    <recommendedName>
        <fullName evidence="5">Zn(2)-C6 fungal-type domain-containing protein</fullName>
    </recommendedName>
</protein>
<dbReference type="GO" id="GO:0000981">
    <property type="term" value="F:DNA-binding transcription factor activity, RNA polymerase II-specific"/>
    <property type="evidence" value="ECO:0007669"/>
    <property type="project" value="InterPro"/>
</dbReference>
<keyword evidence="4" id="KW-1185">Reference proteome</keyword>
<dbReference type="Proteomes" id="UP000297777">
    <property type="component" value="Unassembled WGS sequence"/>
</dbReference>
<feature type="region of interest" description="Disordered" evidence="2">
    <location>
        <begin position="198"/>
        <end position="252"/>
    </location>
</feature>
<gene>
    <name evidence="3" type="ORF">BTUL_0122g00030</name>
</gene>
<dbReference type="InterPro" id="IPR001138">
    <property type="entry name" value="Zn2Cys6_DnaBD"/>
</dbReference>
<comment type="caution">
    <text evidence="3">The sequence shown here is derived from an EMBL/GenBank/DDBJ whole genome shotgun (WGS) entry which is preliminary data.</text>
</comment>
<feature type="region of interest" description="Disordered" evidence="2">
    <location>
        <begin position="365"/>
        <end position="392"/>
    </location>
</feature>
<feature type="compositionally biased region" description="Low complexity" evidence="2">
    <location>
        <begin position="224"/>
        <end position="237"/>
    </location>
</feature>
<feature type="region of interest" description="Disordered" evidence="2">
    <location>
        <begin position="526"/>
        <end position="547"/>
    </location>
</feature>
<dbReference type="OrthoDB" id="4850804at2759"/>
<dbReference type="CDD" id="cd00067">
    <property type="entry name" value="GAL4"/>
    <property type="match status" value="1"/>
</dbReference>
<feature type="compositionally biased region" description="Polar residues" evidence="2">
    <location>
        <begin position="104"/>
        <end position="126"/>
    </location>
</feature>
<accession>A0A4Z1EKI6</accession>
<feature type="region of interest" description="Disordered" evidence="2">
    <location>
        <begin position="86"/>
        <end position="177"/>
    </location>
</feature>
<evidence type="ECO:0000313" key="3">
    <source>
        <dbReference type="EMBL" id="TGO10893.1"/>
    </source>
</evidence>
<evidence type="ECO:0008006" key="5">
    <source>
        <dbReference type="Google" id="ProtNLM"/>
    </source>
</evidence>
<feature type="compositionally biased region" description="Polar residues" evidence="2">
    <location>
        <begin position="435"/>
        <end position="454"/>
    </location>
</feature>
<proteinExistence type="predicted"/>
<reference evidence="3 4" key="1">
    <citation type="submission" date="2017-12" db="EMBL/GenBank/DDBJ databases">
        <title>Comparative genomics of Botrytis spp.</title>
        <authorList>
            <person name="Valero-Jimenez C.A."/>
            <person name="Tapia P."/>
            <person name="Veloso J."/>
            <person name="Silva-Moreno E."/>
            <person name="Staats M."/>
            <person name="Valdes J.H."/>
            <person name="Van Kan J.A.L."/>
        </authorList>
    </citation>
    <scope>NUCLEOTIDE SEQUENCE [LARGE SCALE GENOMIC DNA]</scope>
    <source>
        <strain evidence="3 4">Bt9001</strain>
    </source>
</reference>
<sequence length="898" mass="96632">MSTGNQMPTFNTFTITQPFLGAPLQFQPALGSKELEELIDAYVVGDACKQDKLSTVTIDFYNHATVDINTGSLVRRYDVMPWTFGQSPSQSQSSGLSPPIFTPSPASSATFADSTYSSTSTPPNHTRGSRVTKKTKKDTTKKSAEVRLPGFSIMTKDGIDVTNSAGRGTKTKEQREHAHLMRIIKACDECKRKKIRCDPSHRRASHTNTPRASASSRPSPPSQSNPSPAASTPSLSRETTQGSEQSSPPVDSFSIEDFVLFPEDDLNQWNPEMAIPGFDTQYNDFSMTNYENFPDFDTDFSTMNDISFDFPVYDQSSSFSPQLSNTTSHILNYHNTQPLSSADVTSQYFSQTQPQPDLDFFESFSNIPNFSPTHTQQAHPQGLPNEDPGKIDSYEHATTARSQTHNISSVLSIANTQASGANILNDFSTTFGLSPTDSSYQSQGSENGFVSTGPDNAYDSAPGSGVDSGIEQSPRSESSDSGHETVSSTEKGRSRSQRSRHRVLLERERERIDDHGRQLMKVLLSNNDKSHVPGATTEQPVSSPSVSHGGDGFVMAADTSKSFASSSMPVREEIPWSFESTLSSLARSRPEVPQNTMESGRAHGAHGVSVVVKPHENPDGFARSNNSTIIDASLSRAARLTGDHISSRVANFATISSDRKTLSVGTDRVPTHLAARSALSRLRSRVAVESLPAMLSNVVSTGTLVVPDQAGVVSSPHFVLAKKLSKASSGSSTKVNNGSLDFSGVEAIVQKVKGASAGQLASPSLSLQTSVYPPTLFKNGVEAVHTPATTTLGTVSTIATLAALSLATIVAVSRHAETAAMVLAICLLASVCCDTRSVIPESGKGFMNTSLGALMWNFWSDMVLKIDCERQRVLNEKNNGLFGAAGEMAKKFSSRILI</sequence>
<keyword evidence="1" id="KW-0539">Nucleus</keyword>
<feature type="compositionally biased region" description="Polar residues" evidence="2">
    <location>
        <begin position="536"/>
        <end position="546"/>
    </location>
</feature>
<feature type="compositionally biased region" description="Polar residues" evidence="2">
    <location>
        <begin position="365"/>
        <end position="379"/>
    </location>
</feature>
<feature type="compositionally biased region" description="Basic residues" evidence="2">
    <location>
        <begin position="127"/>
        <end position="136"/>
    </location>
</feature>
<feature type="region of interest" description="Disordered" evidence="2">
    <location>
        <begin position="435"/>
        <end position="511"/>
    </location>
</feature>
<organism evidence="3 4">
    <name type="scientific">Botrytis tulipae</name>
    <dbReference type="NCBI Taxonomy" id="87230"/>
    <lineage>
        <taxon>Eukaryota</taxon>
        <taxon>Fungi</taxon>
        <taxon>Dikarya</taxon>
        <taxon>Ascomycota</taxon>
        <taxon>Pezizomycotina</taxon>
        <taxon>Leotiomycetes</taxon>
        <taxon>Helotiales</taxon>
        <taxon>Sclerotiniaceae</taxon>
        <taxon>Botrytis</taxon>
    </lineage>
</organism>
<feature type="compositionally biased region" description="Low complexity" evidence="2">
    <location>
        <begin position="86"/>
        <end position="99"/>
    </location>
</feature>
<name>A0A4Z1EKI6_9HELO</name>
<dbReference type="EMBL" id="PQXH01000122">
    <property type="protein sequence ID" value="TGO10893.1"/>
    <property type="molecule type" value="Genomic_DNA"/>
</dbReference>
<dbReference type="GO" id="GO:0008270">
    <property type="term" value="F:zinc ion binding"/>
    <property type="evidence" value="ECO:0007669"/>
    <property type="project" value="InterPro"/>
</dbReference>
<evidence type="ECO:0000256" key="1">
    <source>
        <dbReference type="ARBA" id="ARBA00023242"/>
    </source>
</evidence>
<evidence type="ECO:0000256" key="2">
    <source>
        <dbReference type="SAM" id="MobiDB-lite"/>
    </source>
</evidence>
<feature type="compositionally biased region" description="Polar residues" evidence="2">
    <location>
        <begin position="238"/>
        <end position="249"/>
    </location>
</feature>